<dbReference type="EMBL" id="LGLN01000067">
    <property type="protein sequence ID" value="KPC27633.1"/>
    <property type="molecule type" value="Genomic_DNA"/>
</dbReference>
<dbReference type="Proteomes" id="UP000037891">
    <property type="component" value="Unassembled WGS sequence"/>
</dbReference>
<dbReference type="GO" id="GO:0003677">
    <property type="term" value="F:DNA binding"/>
    <property type="evidence" value="ECO:0007669"/>
    <property type="project" value="InterPro"/>
</dbReference>
<comment type="caution">
    <text evidence="1">The sequence shown here is derived from an EMBL/GenBank/DDBJ whole genome shotgun (WGS) entry which is preliminary data.</text>
</comment>
<organism evidence="1 2">
    <name type="scientific">Pseudomonas syringae pv. cilantro</name>
    <dbReference type="NCBI Taxonomy" id="81035"/>
    <lineage>
        <taxon>Bacteria</taxon>
        <taxon>Pseudomonadati</taxon>
        <taxon>Pseudomonadota</taxon>
        <taxon>Gammaproteobacteria</taxon>
        <taxon>Pseudomonadales</taxon>
        <taxon>Pseudomonadaceae</taxon>
        <taxon>Pseudomonas</taxon>
        <taxon>Pseudomonas syringae</taxon>
    </lineage>
</organism>
<dbReference type="AlphaFoldDB" id="A0A0N0XAP8"/>
<protein>
    <submittedName>
        <fullName evidence="1">Uncharacterized protein</fullName>
    </submittedName>
</protein>
<accession>A0A0N0XAP8</accession>
<gene>
    <name evidence="1" type="ORF">ABJ99_0129</name>
</gene>
<dbReference type="SUPFAM" id="SSF56349">
    <property type="entry name" value="DNA breaking-rejoining enzymes"/>
    <property type="match status" value="1"/>
</dbReference>
<dbReference type="InterPro" id="IPR011010">
    <property type="entry name" value="DNA_brk_join_enz"/>
</dbReference>
<reference evidence="1 2" key="2">
    <citation type="submission" date="2015-10" db="EMBL/GenBank/DDBJ databases">
        <title>Comparative genomics and high-throughput reverse genetic screens identify a new phytobacterial MAMP and an Arabidopsis receptor required for immune elicitation.</title>
        <authorList>
            <person name="Mott G.A."/>
            <person name="Thakur S."/>
            <person name="Wang P.W."/>
            <person name="Desveaux D."/>
            <person name="Guttman D.S."/>
        </authorList>
    </citation>
    <scope>NUCLEOTIDE SEQUENCE [LARGE SCALE GENOMIC DNA]</scope>
    <source>
        <strain evidence="1 2">0788_9</strain>
    </source>
</reference>
<dbReference type="PATRIC" id="fig|81035.3.peg.163"/>
<evidence type="ECO:0000313" key="2">
    <source>
        <dbReference type="Proteomes" id="UP000037891"/>
    </source>
</evidence>
<sequence length="753" mass="86438">MPSLSDQNNRLTQEALADFQLPAGDPLENARALRDFVFSHMPIGSSITKPYWFAPGTEFYGSKWDFFIPVENRPPLTRVIDFDIELYDGSNLLDTKNKNLLLTFQYFFAYQIHPRYTGGQTFAPYVAYLNMTRALQIADWMLLNGDRFKICEFGLSLINDNSVLSLLDGITKKPISEVIYDYSGRITTWIKQRTSEVSKLQVRSAIDADDSISDISETLRILELNDEELIRARVFFKKNGYYTDVLGVQSLRAAPIIADIYKNTFNGRTIKPDHFPELDLGETRYRGEFPPVEVRAAANDGASHRRLSSYIQTFRKIGLINECCTGIDKEMLQRITKDRVIAGKDYRETGRYRTAPVEVVLQALRSSIEFAIVNADWILQEIYESIKAKFHASDYGQNFQDFARSRFSETALAQGINRWAIPRSEAGYYDQVRDNSSLVDLYQVLTGSVLIVLGATMARRRDEVAFLESDTCLYPASDPSLPENSSTRYYLVFKGQKTGASGIRETLKRPLLRIAASFIWKLKVFNQRLHALGMINAPGRLFKSIGRPTGTVSEGNRYSHYNCMNSACDYFRLPTVIDEGIEKRYYIRQHQLRRFFAIAFFWGTDNPDYQTLSYMIGHTDAKLFYHYVTEMVTGRILKEAKANRIQASLSTGNRDIEGIDELIDMLRREHNVKRVHIKTYNEVFGSMQTMHTQGLVKTQPEFEDYIKSHSCEGKILDYLDQGKITLEPDFFEVKNLDGRTLFHFNLALKIKDL</sequence>
<reference evidence="1 2" key="1">
    <citation type="submission" date="2015-07" db="EMBL/GenBank/DDBJ databases">
        <authorList>
            <person name="Noorani M."/>
        </authorList>
    </citation>
    <scope>NUCLEOTIDE SEQUENCE [LARGE SCALE GENOMIC DNA]</scope>
    <source>
        <strain evidence="1 2">0788_9</strain>
    </source>
</reference>
<evidence type="ECO:0000313" key="1">
    <source>
        <dbReference type="EMBL" id="KPC27633.1"/>
    </source>
</evidence>
<proteinExistence type="predicted"/>
<dbReference type="RefSeq" id="WP_054086881.1">
    <property type="nucleotide sequence ID" value="NZ_LGLN01000067.1"/>
</dbReference>
<name>A0A0N0XAP8_PSESX</name>